<protein>
    <recommendedName>
        <fullName evidence="5">DUF2178 domain-containing protein</fullName>
    </recommendedName>
</protein>
<evidence type="ECO:0000313" key="4">
    <source>
        <dbReference type="Proteomes" id="UP001241110"/>
    </source>
</evidence>
<dbReference type="EMBL" id="JASJOS010000009">
    <property type="protein sequence ID" value="MDJ1482846.1"/>
    <property type="molecule type" value="Genomic_DNA"/>
</dbReference>
<evidence type="ECO:0008006" key="5">
    <source>
        <dbReference type="Google" id="ProtNLM"/>
    </source>
</evidence>
<comment type="caution">
    <text evidence="3">The sequence shown here is derived from an EMBL/GenBank/DDBJ whole genome shotgun (WGS) entry which is preliminary data.</text>
</comment>
<sequence>MKKILVLSMIMAVPLAANAENGSYINQEVFNICSVIFLIGMGMLFLLTILKRILDFRLKNKIVEKGIDHTMAASILETNPQEGRNINIKWFAILAGLGSGLTLIHYTLPLGIHSMAIMSFCLAVSFLGYFFFLRQTER</sequence>
<reference evidence="3" key="1">
    <citation type="submission" date="2023-05" db="EMBL/GenBank/DDBJ databases">
        <authorList>
            <person name="Zhang X."/>
        </authorList>
    </citation>
    <scope>NUCLEOTIDE SEQUENCE</scope>
    <source>
        <strain evidence="3">YF14B1</strain>
    </source>
</reference>
<evidence type="ECO:0000313" key="3">
    <source>
        <dbReference type="EMBL" id="MDJ1482846.1"/>
    </source>
</evidence>
<evidence type="ECO:0000256" key="1">
    <source>
        <dbReference type="SAM" id="Phobius"/>
    </source>
</evidence>
<dbReference type="AlphaFoldDB" id="A0AAE3QTA5"/>
<accession>A0AAE3QTA5</accession>
<name>A0AAE3QTA5_9BACT</name>
<dbReference type="RefSeq" id="WP_313982227.1">
    <property type="nucleotide sequence ID" value="NZ_JASJOR010000002.1"/>
</dbReference>
<proteinExistence type="predicted"/>
<keyword evidence="1" id="KW-0812">Transmembrane</keyword>
<feature type="transmembrane region" description="Helical" evidence="1">
    <location>
        <begin position="29"/>
        <end position="50"/>
    </location>
</feature>
<feature type="chain" id="PRO_5042020833" description="DUF2178 domain-containing protein" evidence="2">
    <location>
        <begin position="20"/>
        <end position="138"/>
    </location>
</feature>
<feature type="signal peptide" evidence="2">
    <location>
        <begin position="1"/>
        <end position="19"/>
    </location>
</feature>
<evidence type="ECO:0000256" key="2">
    <source>
        <dbReference type="SAM" id="SignalP"/>
    </source>
</evidence>
<organism evidence="3 4">
    <name type="scientific">Xanthocytophaga flava</name>
    <dbReference type="NCBI Taxonomy" id="3048013"/>
    <lineage>
        <taxon>Bacteria</taxon>
        <taxon>Pseudomonadati</taxon>
        <taxon>Bacteroidota</taxon>
        <taxon>Cytophagia</taxon>
        <taxon>Cytophagales</taxon>
        <taxon>Rhodocytophagaceae</taxon>
        <taxon>Xanthocytophaga</taxon>
    </lineage>
</organism>
<feature type="transmembrane region" description="Helical" evidence="1">
    <location>
        <begin position="90"/>
        <end position="108"/>
    </location>
</feature>
<keyword evidence="1" id="KW-0472">Membrane</keyword>
<gene>
    <name evidence="3" type="ORF">QNI16_20260</name>
</gene>
<keyword evidence="1" id="KW-1133">Transmembrane helix</keyword>
<dbReference type="Proteomes" id="UP001241110">
    <property type="component" value="Unassembled WGS sequence"/>
</dbReference>
<keyword evidence="2" id="KW-0732">Signal</keyword>
<feature type="transmembrane region" description="Helical" evidence="1">
    <location>
        <begin position="114"/>
        <end position="133"/>
    </location>
</feature>